<protein>
    <recommendedName>
        <fullName evidence="2">Secreted LysM effector LysM C-terminal domain-containing protein</fullName>
    </recommendedName>
</protein>
<proteinExistence type="predicted"/>
<organism evidence="3 4">
    <name type="scientific">Aspergillus nanangensis</name>
    <dbReference type="NCBI Taxonomy" id="2582783"/>
    <lineage>
        <taxon>Eukaryota</taxon>
        <taxon>Fungi</taxon>
        <taxon>Dikarya</taxon>
        <taxon>Ascomycota</taxon>
        <taxon>Pezizomycotina</taxon>
        <taxon>Eurotiomycetes</taxon>
        <taxon>Eurotiomycetidae</taxon>
        <taxon>Eurotiales</taxon>
        <taxon>Aspergillaceae</taxon>
        <taxon>Aspergillus</taxon>
        <taxon>Aspergillus subgen. Circumdati</taxon>
    </lineage>
</organism>
<dbReference type="Proteomes" id="UP001194746">
    <property type="component" value="Unassembled WGS sequence"/>
</dbReference>
<dbReference type="Pfam" id="PF25139">
    <property type="entry name" value="LysM14_C"/>
    <property type="match status" value="1"/>
</dbReference>
<sequence>MRVSTAIAATLALCTPTLGWSITFYEKKGCAQNGGDYVSYNGKHKGNPCMWLGGTPPKWAHCTKFTDGGNNGPFKCTDDDFKNAQSFNIFEGNFYLANNRGSANCYAGFGSSQHGCQNLDVSGFSI</sequence>
<evidence type="ECO:0000313" key="3">
    <source>
        <dbReference type="EMBL" id="KAF9887615.1"/>
    </source>
</evidence>
<reference evidence="3" key="2">
    <citation type="submission" date="2020-02" db="EMBL/GenBank/DDBJ databases">
        <authorList>
            <person name="Gilchrist C.L.M."/>
            <person name="Chooi Y.-H."/>
        </authorList>
    </citation>
    <scope>NUCLEOTIDE SEQUENCE</scope>
    <source>
        <strain evidence="3">MST-FP2251</strain>
    </source>
</reference>
<evidence type="ECO:0000259" key="2">
    <source>
        <dbReference type="Pfam" id="PF25139"/>
    </source>
</evidence>
<keyword evidence="1" id="KW-0732">Signal</keyword>
<evidence type="ECO:0000313" key="4">
    <source>
        <dbReference type="Proteomes" id="UP001194746"/>
    </source>
</evidence>
<evidence type="ECO:0000256" key="1">
    <source>
        <dbReference type="SAM" id="SignalP"/>
    </source>
</evidence>
<feature type="domain" description="Secreted LysM effector LysM C-terminal" evidence="2">
    <location>
        <begin position="20"/>
        <end position="118"/>
    </location>
</feature>
<feature type="signal peptide" evidence="1">
    <location>
        <begin position="1"/>
        <end position="19"/>
    </location>
</feature>
<name>A0AAD4CJF8_ASPNN</name>
<dbReference type="EMBL" id="VCAU01000058">
    <property type="protein sequence ID" value="KAF9887615.1"/>
    <property type="molecule type" value="Genomic_DNA"/>
</dbReference>
<dbReference type="AlphaFoldDB" id="A0AAD4CJF8"/>
<keyword evidence="4" id="KW-1185">Reference proteome</keyword>
<dbReference type="InterPro" id="IPR057277">
    <property type="entry name" value="LysM_C"/>
</dbReference>
<feature type="chain" id="PRO_5042111257" description="Secreted LysM effector LysM C-terminal domain-containing protein" evidence="1">
    <location>
        <begin position="20"/>
        <end position="126"/>
    </location>
</feature>
<gene>
    <name evidence="3" type="ORF">FE257_009708</name>
</gene>
<reference evidence="3" key="1">
    <citation type="journal article" date="2019" name="Beilstein J. Org. Chem.">
        <title>Nanangenines: drimane sesquiterpenoids as the dominant metabolite cohort of a novel Australian fungus, Aspergillus nanangensis.</title>
        <authorList>
            <person name="Lacey H.J."/>
            <person name="Gilchrist C.L.M."/>
            <person name="Crombie A."/>
            <person name="Kalaitzis J.A."/>
            <person name="Vuong D."/>
            <person name="Rutledge P.J."/>
            <person name="Turner P."/>
            <person name="Pitt J.I."/>
            <person name="Lacey E."/>
            <person name="Chooi Y.H."/>
            <person name="Piggott A.M."/>
        </authorList>
    </citation>
    <scope>NUCLEOTIDE SEQUENCE</scope>
    <source>
        <strain evidence="3">MST-FP2251</strain>
    </source>
</reference>
<accession>A0AAD4CJF8</accession>
<comment type="caution">
    <text evidence="3">The sequence shown here is derived from an EMBL/GenBank/DDBJ whole genome shotgun (WGS) entry which is preliminary data.</text>
</comment>